<dbReference type="SUPFAM" id="SSF52151">
    <property type="entry name" value="FabD/lysophospholipase-like"/>
    <property type="match status" value="1"/>
</dbReference>
<keyword evidence="1 2" id="KW-0443">Lipid metabolism</keyword>
<keyword evidence="7" id="KW-1185">Reference proteome</keyword>
<feature type="short sequence motif" description="GXSXG" evidence="2">
    <location>
        <begin position="41"/>
        <end position="45"/>
    </location>
</feature>
<evidence type="ECO:0000256" key="1">
    <source>
        <dbReference type="ARBA" id="ARBA00023098"/>
    </source>
</evidence>
<gene>
    <name evidence="6" type="ORF">FHS79_001170</name>
</gene>
<dbReference type="GO" id="GO:0016787">
    <property type="term" value="F:hydrolase activity"/>
    <property type="evidence" value="ECO:0007669"/>
    <property type="project" value="UniProtKB-UniRule"/>
</dbReference>
<feature type="active site" description="Proton acceptor" evidence="2">
    <location>
        <position position="384"/>
    </location>
</feature>
<feature type="active site" description="Nucleophile" evidence="2">
    <location>
        <position position="43"/>
    </location>
</feature>
<dbReference type="EMBL" id="JACIIV010000007">
    <property type="protein sequence ID" value="MBB6227008.1"/>
    <property type="molecule type" value="Genomic_DNA"/>
</dbReference>
<feature type="domain" description="PNPLA" evidence="5">
    <location>
        <begin position="11"/>
        <end position="397"/>
    </location>
</feature>
<accession>A0A841LDF5</accession>
<feature type="transmembrane region" description="Helical" evidence="4">
    <location>
        <begin position="12"/>
        <end position="32"/>
    </location>
</feature>
<dbReference type="RefSeq" id="WP_184196769.1">
    <property type="nucleotide sequence ID" value="NZ_BMOX01000030.1"/>
</dbReference>
<feature type="short sequence motif" description="DGA/G" evidence="2">
    <location>
        <begin position="384"/>
        <end position="386"/>
    </location>
</feature>
<feature type="transmembrane region" description="Helical" evidence="4">
    <location>
        <begin position="154"/>
        <end position="176"/>
    </location>
</feature>
<feature type="region of interest" description="Disordered" evidence="3">
    <location>
        <begin position="605"/>
        <end position="649"/>
    </location>
</feature>
<evidence type="ECO:0000256" key="4">
    <source>
        <dbReference type="SAM" id="Phobius"/>
    </source>
</evidence>
<keyword evidence="4" id="KW-1133">Transmembrane helix</keyword>
<keyword evidence="2" id="KW-0378">Hydrolase</keyword>
<dbReference type="InterPro" id="IPR016035">
    <property type="entry name" value="Acyl_Trfase/lysoPLipase"/>
</dbReference>
<protein>
    <submittedName>
        <fullName evidence="6">Putative acylesterase/phospholipase RssA</fullName>
    </submittedName>
</protein>
<evidence type="ECO:0000256" key="3">
    <source>
        <dbReference type="SAM" id="MobiDB-lite"/>
    </source>
</evidence>
<dbReference type="PROSITE" id="PS51635">
    <property type="entry name" value="PNPLA"/>
    <property type="match status" value="1"/>
</dbReference>
<comment type="caution">
    <text evidence="2">Lacks conserved residue(s) required for the propagation of feature annotation.</text>
</comment>
<feature type="transmembrane region" description="Helical" evidence="4">
    <location>
        <begin position="123"/>
        <end position="148"/>
    </location>
</feature>
<organism evidence="6 7">
    <name type="scientific">Polymorphobacter multimanifer</name>
    <dbReference type="NCBI Taxonomy" id="1070431"/>
    <lineage>
        <taxon>Bacteria</taxon>
        <taxon>Pseudomonadati</taxon>
        <taxon>Pseudomonadota</taxon>
        <taxon>Alphaproteobacteria</taxon>
        <taxon>Sphingomonadales</taxon>
        <taxon>Sphingosinicellaceae</taxon>
        <taxon>Polymorphobacter</taxon>
    </lineage>
</organism>
<dbReference type="Gene3D" id="3.40.1090.10">
    <property type="entry name" value="Cytosolic phospholipase A2 catalytic domain"/>
    <property type="match status" value="1"/>
</dbReference>
<evidence type="ECO:0000256" key="2">
    <source>
        <dbReference type="PROSITE-ProRule" id="PRU01161"/>
    </source>
</evidence>
<reference evidence="6 7" key="1">
    <citation type="submission" date="2020-08" db="EMBL/GenBank/DDBJ databases">
        <title>Genomic Encyclopedia of Type Strains, Phase IV (KMG-IV): sequencing the most valuable type-strain genomes for metagenomic binning, comparative biology and taxonomic classification.</title>
        <authorList>
            <person name="Goeker M."/>
        </authorList>
    </citation>
    <scope>NUCLEOTIDE SEQUENCE [LARGE SCALE GENOMIC DNA]</scope>
    <source>
        <strain evidence="6 7">DSM 102189</strain>
    </source>
</reference>
<dbReference type="Proteomes" id="UP000538147">
    <property type="component" value="Unassembled WGS sequence"/>
</dbReference>
<keyword evidence="2" id="KW-0442">Lipid degradation</keyword>
<keyword evidence="4" id="KW-0812">Transmembrane</keyword>
<evidence type="ECO:0000259" key="5">
    <source>
        <dbReference type="PROSITE" id="PS51635"/>
    </source>
</evidence>
<feature type="transmembrane region" description="Helical" evidence="4">
    <location>
        <begin position="39"/>
        <end position="58"/>
    </location>
</feature>
<keyword evidence="4" id="KW-0472">Membrane</keyword>
<evidence type="ECO:0000313" key="6">
    <source>
        <dbReference type="EMBL" id="MBB6227008.1"/>
    </source>
</evidence>
<evidence type="ECO:0000313" key="7">
    <source>
        <dbReference type="Proteomes" id="UP000538147"/>
    </source>
</evidence>
<dbReference type="InterPro" id="IPR002641">
    <property type="entry name" value="PNPLA_dom"/>
</dbReference>
<proteinExistence type="predicted"/>
<comment type="caution">
    <text evidence="6">The sequence shown here is derived from an EMBL/GenBank/DDBJ whole genome shotgun (WGS) entry which is preliminary data.</text>
</comment>
<dbReference type="GO" id="GO:0016042">
    <property type="term" value="P:lipid catabolic process"/>
    <property type="evidence" value="ECO:0007669"/>
    <property type="project" value="UniProtKB-UniRule"/>
</dbReference>
<sequence length="649" mass="69505">MKPAELPPCDVVLRGGITSGLVYPGALVVLAARWQFRNIGGASAGAIGAGLLAAAEYGRRSGTNAQAFAEVAGIPAELGARRQYWQPTRLQRLFQPSPALAPAMALVWTLLRARAKRRSAVLDLLASAWPGLVTAAGLAALAAVALGVQRAGDGWLWLAGLLVFGGALAAWLALLLSRWHFDLVRLGMGLCPGSMAGWDAATPLDTLRSEGAFADWMHAVIQSLAGRAADAPLTMRDLWRADRLEADGGYPEDASEWDAGRDIDLLLTTTNVSQRLPVSFPFLEASGTTLYFREDDLRRVLPAAVVAHLVAASDPRFALAKDGETFHRLPYPPDLPVVLGLRLSLSFPLLISAVRLWVTQGWRPGNAGSRANALAQLKPIWFSDGGITSNFPVSSFDALLPSRPTFCINLADMDERDQRLGKVPIVRMTRGNADGIMVPHGARVDRSLAGFLGAMVESARNGRENELAAMAGQRDRIVTILLDPTSQGGLNLDMDGDTIAALDKAGREAGAELNARFAPGGKAWRNHRWLRLRTSLAAIETAALQFGRNARKVDAGGASYALHELRYSLEDVPSYGFGKAHHDRALHWAKRLASGAMLLEAAREAPPGPTLFGGTRPQMSHSPTPDKGAPRPGATLVLQPNRGRDPRKG</sequence>
<name>A0A841LDF5_9SPHN</name>
<dbReference type="AlphaFoldDB" id="A0A841LDF5"/>